<gene>
    <name evidence="1" type="ORF">SETIT_3G317700v2</name>
</gene>
<accession>A0A368QKY5</accession>
<dbReference type="AlphaFoldDB" id="A0A368QKY5"/>
<reference evidence="1" key="1">
    <citation type="journal article" date="2012" name="Nat. Biotechnol.">
        <title>Reference genome sequence of the model plant Setaria.</title>
        <authorList>
            <person name="Bennetzen J.L."/>
            <person name="Schmutz J."/>
            <person name="Wang H."/>
            <person name="Percifield R."/>
            <person name="Hawkins J."/>
            <person name="Pontaroli A.C."/>
            <person name="Estep M."/>
            <person name="Feng L."/>
            <person name="Vaughn J.N."/>
            <person name="Grimwood J."/>
            <person name="Jenkins J."/>
            <person name="Barry K."/>
            <person name="Lindquist E."/>
            <person name="Hellsten U."/>
            <person name="Deshpande S."/>
            <person name="Wang X."/>
            <person name="Wu X."/>
            <person name="Mitros T."/>
            <person name="Triplett J."/>
            <person name="Yang X."/>
            <person name="Ye C.Y."/>
            <person name="Mauro-Herrera M."/>
            <person name="Wang L."/>
            <person name="Li P."/>
            <person name="Sharma M."/>
            <person name="Sharma R."/>
            <person name="Ronald P.C."/>
            <person name="Panaud O."/>
            <person name="Kellogg E.A."/>
            <person name="Brutnell T.P."/>
            <person name="Doust A.N."/>
            <person name="Tuskan G.A."/>
            <person name="Rokhsar D."/>
            <person name="Devos K.M."/>
        </authorList>
    </citation>
    <scope>NUCLEOTIDE SEQUENCE [LARGE SCALE GENOMIC DNA]</scope>
    <source>
        <strain evidence="1">Yugu1</strain>
    </source>
</reference>
<protein>
    <submittedName>
        <fullName evidence="1">Uncharacterized protein</fullName>
    </submittedName>
</protein>
<dbReference type="EMBL" id="CM003530">
    <property type="protein sequence ID" value="RCV18635.1"/>
    <property type="molecule type" value="Genomic_DNA"/>
</dbReference>
<sequence>MEMYGGFYVKQLNLISTQEAAGKPYLQFTLPPWLLGTAAVIPFCHRHQCVDLRRCHTLGLVKLCLLLSIRCWTATSAAATQVRTTTLCGRMSKDHSCSVQTYGGDARE</sequence>
<evidence type="ECO:0000313" key="1">
    <source>
        <dbReference type="EMBL" id="RCV18635.1"/>
    </source>
</evidence>
<proteinExistence type="predicted"/>
<reference evidence="1" key="2">
    <citation type="submission" date="2015-07" db="EMBL/GenBank/DDBJ databases">
        <authorList>
            <person name="Noorani M."/>
        </authorList>
    </citation>
    <scope>NUCLEOTIDE SEQUENCE</scope>
    <source>
        <strain evidence="1">Yugu1</strain>
    </source>
</reference>
<name>A0A368QKY5_SETIT</name>
<organism evidence="1">
    <name type="scientific">Setaria italica</name>
    <name type="common">Foxtail millet</name>
    <name type="synonym">Panicum italicum</name>
    <dbReference type="NCBI Taxonomy" id="4555"/>
    <lineage>
        <taxon>Eukaryota</taxon>
        <taxon>Viridiplantae</taxon>
        <taxon>Streptophyta</taxon>
        <taxon>Embryophyta</taxon>
        <taxon>Tracheophyta</taxon>
        <taxon>Spermatophyta</taxon>
        <taxon>Magnoliopsida</taxon>
        <taxon>Liliopsida</taxon>
        <taxon>Poales</taxon>
        <taxon>Poaceae</taxon>
        <taxon>PACMAD clade</taxon>
        <taxon>Panicoideae</taxon>
        <taxon>Panicodae</taxon>
        <taxon>Paniceae</taxon>
        <taxon>Cenchrinae</taxon>
        <taxon>Setaria</taxon>
    </lineage>
</organism>